<accession>A0A1R1YKX0</accession>
<evidence type="ECO:0000256" key="8">
    <source>
        <dbReference type="ARBA" id="ARBA00029691"/>
    </source>
</evidence>
<dbReference type="PANTHER" id="PTHR23058:SF0">
    <property type="entry name" value="PEROXISOMAL MEMBRANE PROTEIN PEX14"/>
    <property type="match status" value="1"/>
</dbReference>
<protein>
    <recommendedName>
        <fullName evidence="7 10">Peroxisomal membrane protein PEX14</fullName>
    </recommendedName>
    <alternativeName>
        <fullName evidence="8 10">Peroxin-14</fullName>
    </alternativeName>
</protein>
<dbReference type="Proteomes" id="UP000187429">
    <property type="component" value="Unassembled WGS sequence"/>
</dbReference>
<dbReference type="GO" id="GO:0005102">
    <property type="term" value="F:signaling receptor binding"/>
    <property type="evidence" value="ECO:0007669"/>
    <property type="project" value="TreeGrafter"/>
</dbReference>
<dbReference type="GO" id="GO:0005778">
    <property type="term" value="C:peroxisomal membrane"/>
    <property type="evidence" value="ECO:0007669"/>
    <property type="project" value="UniProtKB-SubCell"/>
</dbReference>
<keyword evidence="2 10" id="KW-0813">Transport</keyword>
<sequence>MSSELREDVVSSAVRFLSDPKVQSASLAKQVSFLETKGLTSIEIENALKRAKLDLPTSTSSTSGQLPLPLTTSSSSELTKAPQIAFSQYQNYPAPPPRPKYDWKDFFIAAVVAGGLGYGIYELTKVLSSFLLLAHFF</sequence>
<organism evidence="13 14">
    <name type="scientific">Smittium culicis</name>
    <dbReference type="NCBI Taxonomy" id="133412"/>
    <lineage>
        <taxon>Eukaryota</taxon>
        <taxon>Fungi</taxon>
        <taxon>Fungi incertae sedis</taxon>
        <taxon>Zoopagomycota</taxon>
        <taxon>Kickxellomycotina</taxon>
        <taxon>Harpellomycetes</taxon>
        <taxon>Harpellales</taxon>
        <taxon>Legeriomycetaceae</taxon>
        <taxon>Smittium</taxon>
    </lineage>
</organism>
<keyword evidence="4" id="KW-0811">Translocation</keyword>
<comment type="caution">
    <text evidence="13">The sequence shown here is derived from an EMBL/GenBank/DDBJ whole genome shotgun (WGS) entry which is preliminary data.</text>
</comment>
<gene>
    <name evidence="13" type="ORF">AYI69_g3036</name>
</gene>
<feature type="region of interest" description="Disordered" evidence="11">
    <location>
        <begin position="55"/>
        <end position="74"/>
    </location>
</feature>
<proteinExistence type="inferred from homology"/>
<evidence type="ECO:0000256" key="3">
    <source>
        <dbReference type="ARBA" id="ARBA00022927"/>
    </source>
</evidence>
<evidence type="ECO:0000256" key="10">
    <source>
        <dbReference type="RuleBase" id="RU367032"/>
    </source>
</evidence>
<dbReference type="InterPro" id="IPR025655">
    <property type="entry name" value="PEX14"/>
</dbReference>
<evidence type="ECO:0000256" key="4">
    <source>
        <dbReference type="ARBA" id="ARBA00023010"/>
    </source>
</evidence>
<dbReference type="Pfam" id="PF04695">
    <property type="entry name" value="Pex14_N"/>
    <property type="match status" value="1"/>
</dbReference>
<comment type="function">
    <text evidence="10">Component of the PEX13-PEX14 docking complex, a translocon channel that specifically mediates the import of peroxisomal cargo proteins bound to PEX5 receptor. The PEX13-PEX14 docking complex forms a large import pore which can be opened to a diameter of about 9 nm. Mechanistically, PEX5 receptor along with cargo proteins associates with the PEX14 subunit of the PEX13-PEX14 docking complex in the cytosol, leading to the insertion of the receptor into the organelle membrane with the concomitant translocation of the cargo into the peroxisome matrix.</text>
</comment>
<dbReference type="GO" id="GO:1990429">
    <property type="term" value="C:peroxisomal importomer complex"/>
    <property type="evidence" value="ECO:0007669"/>
    <property type="project" value="TreeGrafter"/>
</dbReference>
<keyword evidence="5 10" id="KW-0472">Membrane</keyword>
<dbReference type="InterPro" id="IPR006785">
    <property type="entry name" value="Pex14_N"/>
</dbReference>
<keyword evidence="14" id="KW-1185">Reference proteome</keyword>
<comment type="subcellular location">
    <subcellularLocation>
        <location evidence="9 10">Peroxisome membrane</location>
    </subcellularLocation>
</comment>
<dbReference type="OrthoDB" id="441517at2759"/>
<dbReference type="EMBL" id="LSSM01000961">
    <property type="protein sequence ID" value="OMJ27524.1"/>
    <property type="molecule type" value="Genomic_DNA"/>
</dbReference>
<evidence type="ECO:0000256" key="11">
    <source>
        <dbReference type="SAM" id="MobiDB-lite"/>
    </source>
</evidence>
<keyword evidence="6 10" id="KW-0576">Peroxisome</keyword>
<dbReference type="AlphaFoldDB" id="A0A1R1YKX0"/>
<evidence type="ECO:0000256" key="5">
    <source>
        <dbReference type="ARBA" id="ARBA00023136"/>
    </source>
</evidence>
<evidence type="ECO:0000259" key="12">
    <source>
        <dbReference type="Pfam" id="PF04695"/>
    </source>
</evidence>
<comment type="similarity">
    <text evidence="1 10">Belongs to the peroxin-14 family.</text>
</comment>
<evidence type="ECO:0000256" key="2">
    <source>
        <dbReference type="ARBA" id="ARBA00022448"/>
    </source>
</evidence>
<name>A0A1R1YKX0_9FUNG</name>
<feature type="domain" description="Peroxisome membrane anchor protein Pex14p N-terminal" evidence="12">
    <location>
        <begin position="6"/>
        <end position="50"/>
    </location>
</feature>
<reference evidence="14" key="1">
    <citation type="submission" date="2017-01" db="EMBL/GenBank/DDBJ databases">
        <authorList>
            <person name="Wang Y."/>
            <person name="White M."/>
            <person name="Kvist S."/>
            <person name="Moncalvo J.-M."/>
        </authorList>
    </citation>
    <scope>NUCLEOTIDE SEQUENCE [LARGE SCALE GENOMIC DNA]</scope>
    <source>
        <strain evidence="14">ID-206-W2</strain>
    </source>
</reference>
<keyword evidence="3 10" id="KW-0653">Protein transport</keyword>
<evidence type="ECO:0000256" key="7">
    <source>
        <dbReference type="ARBA" id="ARBA00029502"/>
    </source>
</evidence>
<evidence type="ECO:0000313" key="14">
    <source>
        <dbReference type="Proteomes" id="UP000187429"/>
    </source>
</evidence>
<dbReference type="InterPro" id="IPR036388">
    <property type="entry name" value="WH-like_DNA-bd_sf"/>
</dbReference>
<dbReference type="PANTHER" id="PTHR23058">
    <property type="entry name" value="PEROXISOMAL MEMBRANE PROTEIN PEX14"/>
    <property type="match status" value="1"/>
</dbReference>
<evidence type="ECO:0000313" key="13">
    <source>
        <dbReference type="EMBL" id="OMJ27524.1"/>
    </source>
</evidence>
<dbReference type="Gene3D" id="1.10.10.10">
    <property type="entry name" value="Winged helix-like DNA-binding domain superfamily/Winged helix DNA-binding domain"/>
    <property type="match status" value="1"/>
</dbReference>
<evidence type="ECO:0000256" key="6">
    <source>
        <dbReference type="ARBA" id="ARBA00023140"/>
    </source>
</evidence>
<evidence type="ECO:0000256" key="1">
    <source>
        <dbReference type="ARBA" id="ARBA00005443"/>
    </source>
</evidence>
<evidence type="ECO:0000256" key="9">
    <source>
        <dbReference type="ARBA" id="ARBA00046271"/>
    </source>
</evidence>
<dbReference type="GO" id="GO:0016560">
    <property type="term" value="P:protein import into peroxisome matrix, docking"/>
    <property type="evidence" value="ECO:0007669"/>
    <property type="project" value="UniProtKB-UniRule"/>
</dbReference>